<dbReference type="Proteomes" id="UP001595724">
    <property type="component" value="Unassembled WGS sequence"/>
</dbReference>
<organism evidence="2 3">
    <name type="scientific">Luteimonas notoginsengisoli</name>
    <dbReference type="NCBI Taxonomy" id="1578200"/>
    <lineage>
        <taxon>Bacteria</taxon>
        <taxon>Pseudomonadati</taxon>
        <taxon>Pseudomonadota</taxon>
        <taxon>Gammaproteobacteria</taxon>
        <taxon>Lysobacterales</taxon>
        <taxon>Lysobacteraceae</taxon>
        <taxon>Luteimonas</taxon>
    </lineage>
</organism>
<keyword evidence="3" id="KW-1185">Reference proteome</keyword>
<proteinExistence type="predicted"/>
<sequence length="142" mass="15947">MTGQARRNVSTAGLKVPFGERDGVLYPPSAVDSGLACGCRCPGCGQQLLAKKGQTQRWHFAHYHGGGDEHCYETAVHKMAKQVLLAARQIELPAWKRIAVLPDLEHQLHQEVLERPARGWEYTQAREEEWMVGMRPATSPRF</sequence>
<protein>
    <recommendedName>
        <fullName evidence="1">Competence protein CoiA-like N-terminal domain-containing protein</fullName>
    </recommendedName>
</protein>
<comment type="caution">
    <text evidence="2">The sequence shown here is derived from an EMBL/GenBank/DDBJ whole genome shotgun (WGS) entry which is preliminary data.</text>
</comment>
<gene>
    <name evidence="2" type="ORF">ACFOM9_15910</name>
</gene>
<feature type="domain" description="Competence protein CoiA-like N-terminal" evidence="1">
    <location>
        <begin position="40"/>
        <end position="64"/>
    </location>
</feature>
<accession>A0ABV7UX57</accession>
<dbReference type="Pfam" id="PF25164">
    <property type="entry name" value="CoiA_N"/>
    <property type="match status" value="1"/>
</dbReference>
<dbReference type="InterPro" id="IPR057253">
    <property type="entry name" value="CoiA-like_N"/>
</dbReference>
<evidence type="ECO:0000313" key="2">
    <source>
        <dbReference type="EMBL" id="MFC3661545.1"/>
    </source>
</evidence>
<dbReference type="RefSeq" id="WP_386713170.1">
    <property type="nucleotide sequence ID" value="NZ_JBHRYF010000023.1"/>
</dbReference>
<evidence type="ECO:0000313" key="3">
    <source>
        <dbReference type="Proteomes" id="UP001595724"/>
    </source>
</evidence>
<reference evidence="3" key="1">
    <citation type="journal article" date="2019" name="Int. J. Syst. Evol. Microbiol.">
        <title>The Global Catalogue of Microorganisms (GCM) 10K type strain sequencing project: providing services to taxonomists for standard genome sequencing and annotation.</title>
        <authorList>
            <consortium name="The Broad Institute Genomics Platform"/>
            <consortium name="The Broad Institute Genome Sequencing Center for Infectious Disease"/>
            <person name="Wu L."/>
            <person name="Ma J."/>
        </authorList>
    </citation>
    <scope>NUCLEOTIDE SEQUENCE [LARGE SCALE GENOMIC DNA]</scope>
    <source>
        <strain evidence="3">KCTC 42211</strain>
    </source>
</reference>
<name>A0ABV7UX57_9GAMM</name>
<dbReference type="EMBL" id="JBHRYF010000023">
    <property type="protein sequence ID" value="MFC3661545.1"/>
    <property type="molecule type" value="Genomic_DNA"/>
</dbReference>
<evidence type="ECO:0000259" key="1">
    <source>
        <dbReference type="Pfam" id="PF25164"/>
    </source>
</evidence>